<sequence length="561" mass="64400">MTGKNISCLFEDLGSTGVAVGVFKEGEVILKETFGLANEEQKIPVKTCSIFHIGSVSKQFTAMCIALLEEKSLDVSRRITDFFPDLGSHAAEIRILDLIHMTNGLPDLYKVSQYILGLRESDYLTSTEAYNLLRNLRWLEFEPGKRWAYGNSGYILLGRLVEKVTGSTLNEFAAREIFSPLGMTNTFFREDNTRLIKNVVDGYCEYEYLHSKSFRLPSCEPGRLSKALDLMECTGAGQLWSTIDDLLIWERAFHKKMIGEDPEKLSEKIISPAKLNNGNRCDYGYGLFLTKRKGKTVVMHEGGSLGFNAAIYRIPSESLSVVVLANRNDFLHRMLVKLGIEIYEAIADWVLGEDSACLDSKDEGTKPEELSEDWLEEMKEGDKWFADRKSAQICRLFVEEGFLKLDMNGERVHVLLPLRGLRFEEMDREFEGEIFRENGEKGLLLTNHSGAVWFRPFEKRLSKCDLQEYCGRYYCRDIDTGYDLYATERGLLFSNTNAHHDAMNFEYRPAVKDLFFTYAPPYLSCYFGVEFLRDRDQDVEAFVFRDYDNDGREFLKFAKIH</sequence>
<evidence type="ECO:0000259" key="1">
    <source>
        <dbReference type="Pfam" id="PF00144"/>
    </source>
</evidence>
<dbReference type="PANTHER" id="PTHR46825:SF9">
    <property type="entry name" value="BETA-LACTAMASE-RELATED DOMAIN-CONTAINING PROTEIN"/>
    <property type="match status" value="1"/>
</dbReference>
<feature type="domain" description="Beta-lactamase-related" evidence="1">
    <location>
        <begin position="11"/>
        <end position="330"/>
    </location>
</feature>
<keyword evidence="3" id="KW-1185">Reference proteome</keyword>
<dbReference type="KEGG" id="mpg:Theba_2272"/>
<dbReference type="Gene3D" id="3.40.710.10">
    <property type="entry name" value="DD-peptidase/beta-lactamase superfamily"/>
    <property type="match status" value="1"/>
</dbReference>
<dbReference type="eggNOG" id="COG1680">
    <property type="taxonomic scope" value="Bacteria"/>
</dbReference>
<reference evidence="2 3" key="1">
    <citation type="journal article" date="2012" name="Genome Biol. Evol.">
        <title>Genome Sequence of the Mesophilic Thermotogales Bacterium Mesotoga prima MesG1.Ag.4.2 Reveals the Largest Thermotogales Genome To Date.</title>
        <authorList>
            <person name="Zhaxybayeva O."/>
            <person name="Swithers K.S."/>
            <person name="Foght J."/>
            <person name="Green A.G."/>
            <person name="Bruce D."/>
            <person name="Detter C."/>
            <person name="Han S."/>
            <person name="Teshima H."/>
            <person name="Han J."/>
            <person name="Woyke T."/>
            <person name="Pitluck S."/>
            <person name="Nolan M."/>
            <person name="Ivanova N."/>
            <person name="Pati A."/>
            <person name="Land M.L."/>
            <person name="Dlutek M."/>
            <person name="Doolittle W.F."/>
            <person name="Noll K.M."/>
            <person name="Nesbo C.L."/>
        </authorList>
    </citation>
    <scope>NUCLEOTIDE SEQUENCE [LARGE SCALE GENOMIC DNA]</scope>
    <source>
        <strain evidence="3">mesG1.Ag.4.2</strain>
    </source>
</reference>
<dbReference type="EMBL" id="CP003532">
    <property type="protein sequence ID" value="AFK07901.1"/>
    <property type="molecule type" value="Genomic_DNA"/>
</dbReference>
<dbReference type="GeneID" id="87107999"/>
<dbReference type="AlphaFoldDB" id="I2F7J8"/>
<dbReference type="PANTHER" id="PTHR46825">
    <property type="entry name" value="D-ALANYL-D-ALANINE-CARBOXYPEPTIDASE/ENDOPEPTIDASE AMPH"/>
    <property type="match status" value="1"/>
</dbReference>
<dbReference type="HOGENOM" id="CLU_020027_0_4_0"/>
<dbReference type="SUPFAM" id="SSF56601">
    <property type="entry name" value="beta-lactamase/transpeptidase-like"/>
    <property type="match status" value="1"/>
</dbReference>
<accession>I2F7J8</accession>
<protein>
    <submittedName>
        <fullName evidence="2">Penicillin-binding protein, beta-lactamase class C</fullName>
    </submittedName>
</protein>
<evidence type="ECO:0000313" key="2">
    <source>
        <dbReference type="EMBL" id="AFK07901.1"/>
    </source>
</evidence>
<dbReference type="InterPro" id="IPR001466">
    <property type="entry name" value="Beta-lactam-related"/>
</dbReference>
<dbReference type="InterPro" id="IPR012338">
    <property type="entry name" value="Beta-lactam/transpept-like"/>
</dbReference>
<gene>
    <name evidence="2" type="ORF">Theba_2272</name>
</gene>
<dbReference type="RefSeq" id="WP_014731660.1">
    <property type="nucleotide sequence ID" value="NC_017934.1"/>
</dbReference>
<proteinExistence type="predicted"/>
<organism evidence="2 3">
    <name type="scientific">Mesotoga prima MesG1.Ag.4.2</name>
    <dbReference type="NCBI Taxonomy" id="660470"/>
    <lineage>
        <taxon>Bacteria</taxon>
        <taxon>Thermotogati</taxon>
        <taxon>Thermotogota</taxon>
        <taxon>Thermotogae</taxon>
        <taxon>Kosmotogales</taxon>
        <taxon>Kosmotogaceae</taxon>
        <taxon>Mesotoga</taxon>
    </lineage>
</organism>
<evidence type="ECO:0000313" key="3">
    <source>
        <dbReference type="Proteomes" id="UP000002881"/>
    </source>
</evidence>
<dbReference type="Proteomes" id="UP000002881">
    <property type="component" value="Chromosome"/>
</dbReference>
<name>I2F7J8_9BACT</name>
<dbReference type="Pfam" id="PF00144">
    <property type="entry name" value="Beta-lactamase"/>
    <property type="match status" value="1"/>
</dbReference>
<dbReference type="STRING" id="660470.Theba_2272"/>
<dbReference type="InterPro" id="IPR050491">
    <property type="entry name" value="AmpC-like"/>
</dbReference>